<evidence type="ECO:0000256" key="3">
    <source>
        <dbReference type="ARBA" id="ARBA00018484"/>
    </source>
</evidence>
<dbReference type="InterPro" id="IPR007439">
    <property type="entry name" value="Chemotax_Pase_CheZ"/>
</dbReference>
<dbReference type="KEGG" id="aiq:Azoinq_11045"/>
<dbReference type="RefSeq" id="WP_216129119.1">
    <property type="nucleotide sequence ID" value="NZ_CP064782.1"/>
</dbReference>
<protein>
    <recommendedName>
        <fullName evidence="3">Protein phosphatase CheZ</fullName>
    </recommendedName>
    <alternativeName>
        <fullName evidence="9">Chemotaxis protein CheZ</fullName>
    </alternativeName>
</protein>
<keyword evidence="5" id="KW-0145">Chemotaxis</keyword>
<evidence type="ECO:0000256" key="2">
    <source>
        <dbReference type="ARBA" id="ARBA00005908"/>
    </source>
</evidence>
<dbReference type="InterPro" id="IPR050992">
    <property type="entry name" value="CheZ_family_phosphatases"/>
</dbReference>
<keyword evidence="6" id="KW-0283">Flagellar rotation</keyword>
<name>A0A975SLA0_9RHOO</name>
<keyword evidence="8" id="KW-0904">Protein phosphatase</keyword>
<keyword evidence="12" id="KW-1185">Reference proteome</keyword>
<dbReference type="Proteomes" id="UP000683428">
    <property type="component" value="Chromosome"/>
</dbReference>
<accession>A0A975SLA0</accession>
<keyword evidence="7 11" id="KW-0378">Hydrolase</keyword>
<dbReference type="EMBL" id="CP064782">
    <property type="protein sequence ID" value="QWT48387.1"/>
    <property type="molecule type" value="Genomic_DNA"/>
</dbReference>
<reference evidence="11" key="1">
    <citation type="submission" date="2020-11" db="EMBL/GenBank/DDBJ databases">
        <title>Azospira inquinata sp. nov.</title>
        <authorList>
            <person name="Moe W.M."/>
            <person name="Mikes M.C."/>
        </authorList>
    </citation>
    <scope>NUCLEOTIDE SEQUENCE</scope>
    <source>
        <strain evidence="11">Azo-3</strain>
    </source>
</reference>
<evidence type="ECO:0000256" key="10">
    <source>
        <dbReference type="SAM" id="MobiDB-lite"/>
    </source>
</evidence>
<dbReference type="GO" id="GO:0009288">
    <property type="term" value="C:bacterial-type flagellum"/>
    <property type="evidence" value="ECO:0007669"/>
    <property type="project" value="InterPro"/>
</dbReference>
<dbReference type="GO" id="GO:0004721">
    <property type="term" value="F:phosphoprotein phosphatase activity"/>
    <property type="evidence" value="ECO:0007669"/>
    <property type="project" value="UniProtKB-KW"/>
</dbReference>
<evidence type="ECO:0000256" key="7">
    <source>
        <dbReference type="ARBA" id="ARBA00022801"/>
    </source>
</evidence>
<dbReference type="AlphaFoldDB" id="A0A975SLA0"/>
<evidence type="ECO:0000256" key="4">
    <source>
        <dbReference type="ARBA" id="ARBA00022490"/>
    </source>
</evidence>
<dbReference type="GO" id="GO:0050920">
    <property type="term" value="P:regulation of chemotaxis"/>
    <property type="evidence" value="ECO:0007669"/>
    <property type="project" value="InterPro"/>
</dbReference>
<dbReference type="PANTHER" id="PTHR43693">
    <property type="entry name" value="PROTEIN PHOSPHATASE CHEZ"/>
    <property type="match status" value="1"/>
</dbReference>
<keyword evidence="4" id="KW-0963">Cytoplasm</keyword>
<evidence type="ECO:0000256" key="9">
    <source>
        <dbReference type="ARBA" id="ARBA00029599"/>
    </source>
</evidence>
<sequence length="300" mass="31830">MNETTEITGTGDSADLEALFDSIAATRDEGAPAAPAAPVAAPTPAPAPAAASSDEVGDSDELQALFDSVASTAAHEEEAPAASPIPAQPVEGAPAGEGSQDRVFKRIGVMARELHDTLHELGYDKLLEKTVHAIPDAKDRLAYVANLTEQAACRVLNATDIAKPLQDELESSSKTLASRWDALYENKLSVAEFKALADETRAFLKDQVPQKAAATNEQLLEIMMAQDFQDLTGQVIKKIVGLAQNLENQLVQVLVDVIPDARRNDNVNSLINGPVISGEGRTDVVVNQQQVDDLLGSLGF</sequence>
<evidence type="ECO:0000313" key="11">
    <source>
        <dbReference type="EMBL" id="QWT48387.1"/>
    </source>
</evidence>
<comment type="similarity">
    <text evidence="2">Belongs to the CheZ family.</text>
</comment>
<dbReference type="GO" id="GO:0097588">
    <property type="term" value="P:archaeal or bacterial-type flagellum-dependent cell motility"/>
    <property type="evidence" value="ECO:0007669"/>
    <property type="project" value="UniProtKB-KW"/>
</dbReference>
<feature type="compositionally biased region" description="Polar residues" evidence="10">
    <location>
        <begin position="1"/>
        <end position="11"/>
    </location>
</feature>
<evidence type="ECO:0000256" key="8">
    <source>
        <dbReference type="ARBA" id="ARBA00022912"/>
    </source>
</evidence>
<feature type="region of interest" description="Disordered" evidence="10">
    <location>
        <begin position="1"/>
        <end position="99"/>
    </location>
</feature>
<dbReference type="GO" id="GO:0005737">
    <property type="term" value="C:cytoplasm"/>
    <property type="evidence" value="ECO:0007669"/>
    <property type="project" value="UniProtKB-SubCell"/>
</dbReference>
<evidence type="ECO:0000256" key="5">
    <source>
        <dbReference type="ARBA" id="ARBA00022500"/>
    </source>
</evidence>
<dbReference type="Pfam" id="PF04344">
    <property type="entry name" value="CheZ"/>
    <property type="match status" value="1"/>
</dbReference>
<dbReference type="NCBIfam" id="NF008368">
    <property type="entry name" value="PRK11166.1"/>
    <property type="match status" value="1"/>
</dbReference>
<dbReference type="PANTHER" id="PTHR43693:SF1">
    <property type="entry name" value="PROTEIN PHOSPHATASE CHEZ"/>
    <property type="match status" value="1"/>
</dbReference>
<feature type="compositionally biased region" description="Low complexity" evidence="10">
    <location>
        <begin position="31"/>
        <end position="40"/>
    </location>
</feature>
<evidence type="ECO:0000256" key="1">
    <source>
        <dbReference type="ARBA" id="ARBA00004496"/>
    </source>
</evidence>
<proteinExistence type="inferred from homology"/>
<organism evidence="11 12">
    <name type="scientific">Azospira inquinata</name>
    <dbReference type="NCBI Taxonomy" id="2785627"/>
    <lineage>
        <taxon>Bacteria</taxon>
        <taxon>Pseudomonadati</taxon>
        <taxon>Pseudomonadota</taxon>
        <taxon>Betaproteobacteria</taxon>
        <taxon>Rhodocyclales</taxon>
        <taxon>Rhodocyclaceae</taxon>
        <taxon>Azospira</taxon>
    </lineage>
</organism>
<evidence type="ECO:0000313" key="12">
    <source>
        <dbReference type="Proteomes" id="UP000683428"/>
    </source>
</evidence>
<gene>
    <name evidence="11" type="primary">cheZ</name>
    <name evidence="11" type="ORF">Azoinq_11045</name>
</gene>
<dbReference type="GO" id="GO:0006935">
    <property type="term" value="P:chemotaxis"/>
    <property type="evidence" value="ECO:0007669"/>
    <property type="project" value="UniProtKB-KW"/>
</dbReference>
<evidence type="ECO:0000256" key="6">
    <source>
        <dbReference type="ARBA" id="ARBA00022779"/>
    </source>
</evidence>
<comment type="subcellular location">
    <subcellularLocation>
        <location evidence="1">Cytoplasm</location>
    </subcellularLocation>
</comment>